<evidence type="ECO:0000313" key="2">
    <source>
        <dbReference type="RefSeq" id="XP_052120303.1"/>
    </source>
</evidence>
<evidence type="ECO:0000313" key="1">
    <source>
        <dbReference type="Proteomes" id="UP000504606"/>
    </source>
</evidence>
<organism evidence="1 2">
    <name type="scientific">Frankliniella occidentalis</name>
    <name type="common">Western flower thrips</name>
    <name type="synonym">Euthrips occidentalis</name>
    <dbReference type="NCBI Taxonomy" id="133901"/>
    <lineage>
        <taxon>Eukaryota</taxon>
        <taxon>Metazoa</taxon>
        <taxon>Ecdysozoa</taxon>
        <taxon>Arthropoda</taxon>
        <taxon>Hexapoda</taxon>
        <taxon>Insecta</taxon>
        <taxon>Pterygota</taxon>
        <taxon>Neoptera</taxon>
        <taxon>Paraneoptera</taxon>
        <taxon>Thysanoptera</taxon>
        <taxon>Terebrantia</taxon>
        <taxon>Thripoidea</taxon>
        <taxon>Thripidae</taxon>
        <taxon>Frankliniella</taxon>
    </lineage>
</organism>
<keyword evidence="1" id="KW-1185">Reference proteome</keyword>
<dbReference type="KEGG" id="foc:113213383"/>
<dbReference type="Proteomes" id="UP000504606">
    <property type="component" value="Unplaced"/>
</dbReference>
<accession>A0A9C6WXQ1</accession>
<protein>
    <submittedName>
        <fullName evidence="2">Uncharacterized protein LOC113213383</fullName>
    </submittedName>
</protein>
<gene>
    <name evidence="2" type="primary">LOC113213383</name>
</gene>
<dbReference type="AlphaFoldDB" id="A0A9C6WXQ1"/>
<reference evidence="2" key="1">
    <citation type="journal article" date="2018" name="Proc. Natl. Acad. Sci. U.S.A.">
        <title>Phylogenomics and the evolution of hemipteroid insects.</title>
        <authorList>
            <person name="Johnson K.P."/>
            <person name="Dietrich C.H."/>
            <person name="Friedrich F."/>
            <person name="Beutel R.G."/>
            <person name="Wipfler B."/>
            <person name="Peters R.S."/>
            <person name="Allen J.M."/>
            <person name="Petersen M."/>
            <person name="Donath A."/>
            <person name="Walden K.K."/>
            <person name="Kozlov A.M."/>
            <person name="Podsiadlowski L."/>
            <person name="Mayer C."/>
            <person name="Meusemann K."/>
            <person name="Vasilikopoulos A."/>
            <person name="Waterhouse R.M."/>
            <person name="Cameron S.L."/>
            <person name="Weirauch C."/>
            <person name="Swanson D.R."/>
            <person name="Percy D.M."/>
            <person name="Hardy N.B."/>
            <person name="Terry I."/>
            <person name="Liu S."/>
            <person name="Zhou X."/>
            <person name="Misof B."/>
            <person name="Robertson H.M."/>
            <person name="Yoshizawa K."/>
        </authorList>
    </citation>
    <scope>NUCLEOTIDE SEQUENCE</scope>
    <source>
        <tissue evidence="2">Whole organism</tissue>
    </source>
</reference>
<dbReference type="GeneID" id="113213383"/>
<proteinExistence type="predicted"/>
<dbReference type="OrthoDB" id="8217849at2759"/>
<dbReference type="Gene3D" id="3.80.10.10">
    <property type="entry name" value="Ribonuclease Inhibitor"/>
    <property type="match status" value="1"/>
</dbReference>
<sequence>MSSTPLRCMNVKMLNLSGPLEKAATLVDVTGVERLVNVECNRDPDWSLQLLQCAASSLEQLSVFYPQEAHLHALQTMPRLRRLHVSHPGGSANEIVPDALAPVLQALPPGYGGLQWLRAWRLPRPTLQSLLSAHGHSLEYLQLRVGTKGRNAWPLSCGDLEDFLRNCNLRALRRLVMVRRDCSHTLAACNLQRAKVQRLLSGTRVLCDLCDHVPVDVL</sequence>
<reference evidence="2" key="2">
    <citation type="submission" date="2025-08" db="UniProtKB">
        <authorList>
            <consortium name="RefSeq"/>
        </authorList>
    </citation>
    <scope>IDENTIFICATION</scope>
    <source>
        <tissue evidence="2">Whole organism</tissue>
    </source>
</reference>
<dbReference type="RefSeq" id="XP_052120303.1">
    <property type="nucleotide sequence ID" value="XM_052264343.1"/>
</dbReference>
<name>A0A9C6WXQ1_FRAOC</name>
<dbReference type="InterPro" id="IPR032675">
    <property type="entry name" value="LRR_dom_sf"/>
</dbReference>